<keyword evidence="1" id="KW-1133">Transmembrane helix</keyword>
<dbReference type="EMBL" id="BSYO01000032">
    <property type="protein sequence ID" value="GMH27031.1"/>
    <property type="molecule type" value="Genomic_DNA"/>
</dbReference>
<keyword evidence="3" id="KW-1185">Reference proteome</keyword>
<dbReference type="AlphaFoldDB" id="A0AAD3Y501"/>
<gene>
    <name evidence="2" type="ORF">Nepgr_028874</name>
</gene>
<comment type="caution">
    <text evidence="2">The sequence shown here is derived from an EMBL/GenBank/DDBJ whole genome shotgun (WGS) entry which is preliminary data.</text>
</comment>
<accession>A0AAD3Y501</accession>
<evidence type="ECO:0000313" key="3">
    <source>
        <dbReference type="Proteomes" id="UP001279734"/>
    </source>
</evidence>
<protein>
    <submittedName>
        <fullName evidence="2">Uncharacterized protein</fullName>
    </submittedName>
</protein>
<feature type="transmembrane region" description="Helical" evidence="1">
    <location>
        <begin position="41"/>
        <end position="59"/>
    </location>
</feature>
<keyword evidence="1" id="KW-0472">Membrane</keyword>
<evidence type="ECO:0000313" key="2">
    <source>
        <dbReference type="EMBL" id="GMH27031.1"/>
    </source>
</evidence>
<proteinExistence type="predicted"/>
<keyword evidence="1" id="KW-0812">Transmembrane</keyword>
<dbReference type="PROSITE" id="PS51257">
    <property type="entry name" value="PROKAR_LIPOPROTEIN"/>
    <property type="match status" value="1"/>
</dbReference>
<feature type="transmembrane region" description="Helical" evidence="1">
    <location>
        <begin position="12"/>
        <end position="35"/>
    </location>
</feature>
<name>A0AAD3Y501_NEPGR</name>
<dbReference type="PANTHER" id="PTHR35997:SF5">
    <property type="entry name" value="OS09G0539700 PROTEIN"/>
    <property type="match status" value="1"/>
</dbReference>
<organism evidence="2 3">
    <name type="scientific">Nepenthes gracilis</name>
    <name type="common">Slender pitcher plant</name>
    <dbReference type="NCBI Taxonomy" id="150966"/>
    <lineage>
        <taxon>Eukaryota</taxon>
        <taxon>Viridiplantae</taxon>
        <taxon>Streptophyta</taxon>
        <taxon>Embryophyta</taxon>
        <taxon>Tracheophyta</taxon>
        <taxon>Spermatophyta</taxon>
        <taxon>Magnoliopsida</taxon>
        <taxon>eudicotyledons</taxon>
        <taxon>Gunneridae</taxon>
        <taxon>Pentapetalae</taxon>
        <taxon>Caryophyllales</taxon>
        <taxon>Nepenthaceae</taxon>
        <taxon>Nepenthes</taxon>
    </lineage>
</organism>
<sequence>MKTEAVQANQEDCLPCSIFGAAVTALFMACLLGQWRAHVFLLLNVVLLAILVTSVYCTSRKIKREETERKPKKPGRLECDNYSNAYDIGDRSGELVRKRSDWVEQVEGEAVELSKEELNLRAEAFIAMFKQHLVSDAKKGRIVFSSSVVQSLE</sequence>
<dbReference type="PANTHER" id="PTHR35997">
    <property type="entry name" value="COTTON FIBER PROTEIN-RELATED"/>
    <property type="match status" value="1"/>
</dbReference>
<reference evidence="2" key="1">
    <citation type="submission" date="2023-05" db="EMBL/GenBank/DDBJ databases">
        <title>Nepenthes gracilis genome sequencing.</title>
        <authorList>
            <person name="Fukushima K."/>
        </authorList>
    </citation>
    <scope>NUCLEOTIDE SEQUENCE</scope>
    <source>
        <strain evidence="2">SING2019-196</strain>
    </source>
</reference>
<dbReference type="Proteomes" id="UP001279734">
    <property type="component" value="Unassembled WGS sequence"/>
</dbReference>
<evidence type="ECO:0000256" key="1">
    <source>
        <dbReference type="SAM" id="Phobius"/>
    </source>
</evidence>